<protein>
    <submittedName>
        <fullName evidence="6">Oxidoreductase</fullName>
    </submittedName>
</protein>
<name>A0A4R5BE04_9ACTN</name>
<dbReference type="InterPro" id="IPR013154">
    <property type="entry name" value="ADH-like_N"/>
</dbReference>
<comment type="cofactor">
    <cofactor evidence="1">
        <name>Zn(2+)</name>
        <dbReference type="ChEBI" id="CHEBI:29105"/>
    </cofactor>
</comment>
<evidence type="ECO:0000256" key="4">
    <source>
        <dbReference type="ARBA" id="ARBA00023002"/>
    </source>
</evidence>
<dbReference type="Gene3D" id="3.40.50.720">
    <property type="entry name" value="NAD(P)-binding Rossmann-like Domain"/>
    <property type="match status" value="1"/>
</dbReference>
<dbReference type="Pfam" id="PF00107">
    <property type="entry name" value="ADH_zinc_N"/>
    <property type="match status" value="1"/>
</dbReference>
<evidence type="ECO:0000256" key="1">
    <source>
        <dbReference type="ARBA" id="ARBA00001947"/>
    </source>
</evidence>
<dbReference type="GO" id="GO:0016491">
    <property type="term" value="F:oxidoreductase activity"/>
    <property type="evidence" value="ECO:0007669"/>
    <property type="project" value="UniProtKB-KW"/>
</dbReference>
<evidence type="ECO:0000256" key="2">
    <source>
        <dbReference type="ARBA" id="ARBA00022723"/>
    </source>
</evidence>
<dbReference type="EMBL" id="SMKY01000058">
    <property type="protein sequence ID" value="TDD83050.1"/>
    <property type="molecule type" value="Genomic_DNA"/>
</dbReference>
<dbReference type="InterPro" id="IPR011032">
    <property type="entry name" value="GroES-like_sf"/>
</dbReference>
<reference evidence="6 7" key="1">
    <citation type="submission" date="2019-03" db="EMBL/GenBank/DDBJ databases">
        <title>Draft genome sequences of novel Actinobacteria.</title>
        <authorList>
            <person name="Sahin N."/>
            <person name="Ay H."/>
            <person name="Saygin H."/>
        </authorList>
    </citation>
    <scope>NUCLEOTIDE SEQUENCE [LARGE SCALE GENOMIC DNA]</scope>
    <source>
        <strain evidence="6 7">DSM 45941</strain>
    </source>
</reference>
<gene>
    <name evidence="6" type="ORF">E1293_15365</name>
</gene>
<dbReference type="PANTHER" id="PTHR43401">
    <property type="entry name" value="L-THREONINE 3-DEHYDROGENASE"/>
    <property type="match status" value="1"/>
</dbReference>
<dbReference type="Gene3D" id="3.90.180.10">
    <property type="entry name" value="Medium-chain alcohol dehydrogenases, catalytic domain"/>
    <property type="match status" value="1"/>
</dbReference>
<sequence>MKQVRVTGPGVVQVVEADEPEPGPGEVLLELHSAGICGGDLSLVRGTNAIARYPTVPGHECVARVLAAPAGSGIEEGGHVVVYPTLSCGVCRACAAGRTNQCAGMTVLGLSAPAGCFSERFAVDAGQCVPLPDGVGPDHGALVEPVAVACHVVGRGGVREGDTALVIGSGTIGTATAMAARARGVQRVLFADLHASRGAVLGRLGFEEFTTAAGDDLVAWTRERAGQVDLVYDTVTATQTAGVAAEVLAGGGRYVAIGAAKPGHRLDLPYERFYARELSMVACRNYVRDDFRDAVALIADGKVDPRPLRTGVFALPDVAEAFAALTERPADHLKVLMTRSDLVGTSPLLTGAAS</sequence>
<evidence type="ECO:0000313" key="6">
    <source>
        <dbReference type="EMBL" id="TDD83050.1"/>
    </source>
</evidence>
<dbReference type="PANTHER" id="PTHR43401:SF2">
    <property type="entry name" value="L-THREONINE 3-DEHYDROGENASE"/>
    <property type="match status" value="1"/>
</dbReference>
<evidence type="ECO:0000313" key="7">
    <source>
        <dbReference type="Proteomes" id="UP000295578"/>
    </source>
</evidence>
<dbReference type="InterPro" id="IPR020843">
    <property type="entry name" value="ER"/>
</dbReference>
<keyword evidence="7" id="KW-1185">Reference proteome</keyword>
<dbReference type="AlphaFoldDB" id="A0A4R5BE04"/>
<dbReference type="OrthoDB" id="334894at2"/>
<dbReference type="Pfam" id="PF08240">
    <property type="entry name" value="ADH_N"/>
    <property type="match status" value="1"/>
</dbReference>
<evidence type="ECO:0000259" key="5">
    <source>
        <dbReference type="SMART" id="SM00829"/>
    </source>
</evidence>
<dbReference type="SUPFAM" id="SSF51735">
    <property type="entry name" value="NAD(P)-binding Rossmann-fold domains"/>
    <property type="match status" value="1"/>
</dbReference>
<dbReference type="SUPFAM" id="SSF50129">
    <property type="entry name" value="GroES-like"/>
    <property type="match status" value="1"/>
</dbReference>
<organism evidence="6 7">
    <name type="scientific">Actinomadura darangshiensis</name>
    <dbReference type="NCBI Taxonomy" id="705336"/>
    <lineage>
        <taxon>Bacteria</taxon>
        <taxon>Bacillati</taxon>
        <taxon>Actinomycetota</taxon>
        <taxon>Actinomycetes</taxon>
        <taxon>Streptosporangiales</taxon>
        <taxon>Thermomonosporaceae</taxon>
        <taxon>Actinomadura</taxon>
    </lineage>
</organism>
<accession>A0A4R5BE04</accession>
<keyword evidence="2" id="KW-0479">Metal-binding</keyword>
<dbReference type="RefSeq" id="WP_132198071.1">
    <property type="nucleotide sequence ID" value="NZ_SMKY01000058.1"/>
</dbReference>
<feature type="domain" description="Enoyl reductase (ER)" evidence="5">
    <location>
        <begin position="10"/>
        <end position="337"/>
    </location>
</feature>
<dbReference type="Proteomes" id="UP000295578">
    <property type="component" value="Unassembled WGS sequence"/>
</dbReference>
<comment type="caution">
    <text evidence="6">The sequence shown here is derived from an EMBL/GenBank/DDBJ whole genome shotgun (WGS) entry which is preliminary data.</text>
</comment>
<evidence type="ECO:0000256" key="3">
    <source>
        <dbReference type="ARBA" id="ARBA00022833"/>
    </source>
</evidence>
<dbReference type="SMART" id="SM00829">
    <property type="entry name" value="PKS_ER"/>
    <property type="match status" value="1"/>
</dbReference>
<keyword evidence="4" id="KW-0560">Oxidoreductase</keyword>
<dbReference type="GO" id="GO:0046872">
    <property type="term" value="F:metal ion binding"/>
    <property type="evidence" value="ECO:0007669"/>
    <property type="project" value="UniProtKB-KW"/>
</dbReference>
<dbReference type="InterPro" id="IPR013149">
    <property type="entry name" value="ADH-like_C"/>
</dbReference>
<keyword evidence="3" id="KW-0862">Zinc</keyword>
<dbReference type="InterPro" id="IPR050129">
    <property type="entry name" value="Zn_alcohol_dh"/>
</dbReference>
<proteinExistence type="predicted"/>
<dbReference type="InterPro" id="IPR036291">
    <property type="entry name" value="NAD(P)-bd_dom_sf"/>
</dbReference>